<name>A0ABP0IKW6_9DINO</name>
<gene>
    <name evidence="2" type="ORF">SCF082_LOCUS7148</name>
</gene>
<organism evidence="2 3">
    <name type="scientific">Durusdinium trenchii</name>
    <dbReference type="NCBI Taxonomy" id="1381693"/>
    <lineage>
        <taxon>Eukaryota</taxon>
        <taxon>Sar</taxon>
        <taxon>Alveolata</taxon>
        <taxon>Dinophyceae</taxon>
        <taxon>Suessiales</taxon>
        <taxon>Symbiodiniaceae</taxon>
        <taxon>Durusdinium</taxon>
    </lineage>
</organism>
<proteinExistence type="predicted"/>
<protein>
    <submittedName>
        <fullName evidence="2">Uncharacterized protein</fullName>
    </submittedName>
</protein>
<sequence>MPCLSNVQVKEKVMLPLPQEGSMTWSRCPPPSSTGSFGKWAGVGRAQLFNPPSGTGAGGIRSSGQGSQAPEAQVADVSCMDLGMKEKMWISETESVIIGWTNAVGHQIGTDRDSRILCRLRMDLPKNFLEPHRKLLLECRQMIHDEELMQDKVEGLSDVKAVKLQQGCIGFAPCTGAARGSLSIPTTQKDLCPNQKPTDSSS</sequence>
<feature type="region of interest" description="Disordered" evidence="1">
    <location>
        <begin position="51"/>
        <end position="72"/>
    </location>
</feature>
<evidence type="ECO:0000313" key="3">
    <source>
        <dbReference type="Proteomes" id="UP001642464"/>
    </source>
</evidence>
<dbReference type="Proteomes" id="UP001642464">
    <property type="component" value="Unassembled WGS sequence"/>
</dbReference>
<evidence type="ECO:0000256" key="1">
    <source>
        <dbReference type="SAM" id="MobiDB-lite"/>
    </source>
</evidence>
<comment type="caution">
    <text evidence="2">The sequence shown here is derived from an EMBL/GenBank/DDBJ whole genome shotgun (WGS) entry which is preliminary data.</text>
</comment>
<keyword evidence="3" id="KW-1185">Reference proteome</keyword>
<evidence type="ECO:0000313" key="2">
    <source>
        <dbReference type="EMBL" id="CAK9002005.1"/>
    </source>
</evidence>
<dbReference type="EMBL" id="CAXAMM010004002">
    <property type="protein sequence ID" value="CAK9002005.1"/>
    <property type="molecule type" value="Genomic_DNA"/>
</dbReference>
<reference evidence="2 3" key="1">
    <citation type="submission" date="2024-02" db="EMBL/GenBank/DDBJ databases">
        <authorList>
            <person name="Chen Y."/>
            <person name="Shah S."/>
            <person name="Dougan E. K."/>
            <person name="Thang M."/>
            <person name="Chan C."/>
        </authorList>
    </citation>
    <scope>NUCLEOTIDE SEQUENCE [LARGE SCALE GENOMIC DNA]</scope>
</reference>
<accession>A0ABP0IKW6</accession>